<sequence length="116" mass="13301">MSQRNHALFIRGLVVSPHSKQRATRYGSRENSTFSSFWLSVRIVSERACGVDTVQASHCSTFSFALCDCLCHNVPSSLVSSRWTVIHMILDHLYQWLDLVEVWSFPHLMCLLVPFD</sequence>
<gene>
    <name evidence="1" type="ORF">SAMN05421858_3249</name>
</gene>
<keyword evidence="2" id="KW-1185">Reference proteome</keyword>
<dbReference type="AlphaFoldDB" id="A0A1N7CU44"/>
<organism evidence="1 2">
    <name type="scientific">Haladaptatus litoreus</name>
    <dbReference type="NCBI Taxonomy" id="553468"/>
    <lineage>
        <taxon>Archaea</taxon>
        <taxon>Methanobacteriati</taxon>
        <taxon>Methanobacteriota</taxon>
        <taxon>Stenosarchaea group</taxon>
        <taxon>Halobacteria</taxon>
        <taxon>Halobacteriales</taxon>
        <taxon>Haladaptataceae</taxon>
        <taxon>Haladaptatus</taxon>
    </lineage>
</organism>
<evidence type="ECO:0000313" key="1">
    <source>
        <dbReference type="EMBL" id="SIR66995.1"/>
    </source>
</evidence>
<protein>
    <submittedName>
        <fullName evidence="1">Uncharacterized protein</fullName>
    </submittedName>
</protein>
<accession>A0A1N7CU44</accession>
<evidence type="ECO:0000313" key="2">
    <source>
        <dbReference type="Proteomes" id="UP000186914"/>
    </source>
</evidence>
<dbReference type="EMBL" id="FTNO01000003">
    <property type="protein sequence ID" value="SIR66995.1"/>
    <property type="molecule type" value="Genomic_DNA"/>
</dbReference>
<dbReference type="Proteomes" id="UP000186914">
    <property type="component" value="Unassembled WGS sequence"/>
</dbReference>
<reference evidence="2" key="1">
    <citation type="submission" date="2017-01" db="EMBL/GenBank/DDBJ databases">
        <authorList>
            <person name="Varghese N."/>
            <person name="Submissions S."/>
        </authorList>
    </citation>
    <scope>NUCLEOTIDE SEQUENCE [LARGE SCALE GENOMIC DNA]</scope>
    <source>
        <strain evidence="2">CGMCC 1.7737</strain>
    </source>
</reference>
<proteinExistence type="predicted"/>
<name>A0A1N7CU44_9EURY</name>